<dbReference type="Proteomes" id="UP000440498">
    <property type="component" value="Unassembled WGS sequence"/>
</dbReference>
<evidence type="ECO:0000313" key="4">
    <source>
        <dbReference type="Proteomes" id="UP000440498"/>
    </source>
</evidence>
<keyword evidence="4" id="KW-1185">Reference proteome</keyword>
<gene>
    <name evidence="3" type="ORF">GEV02_10285</name>
</gene>
<evidence type="ECO:0000256" key="1">
    <source>
        <dbReference type="SAM" id="MobiDB-lite"/>
    </source>
</evidence>
<dbReference type="RefSeq" id="WP_152837891.1">
    <property type="nucleotide sequence ID" value="NZ_WHUG01000003.1"/>
</dbReference>
<evidence type="ECO:0000313" key="3">
    <source>
        <dbReference type="EMBL" id="MQA38538.1"/>
    </source>
</evidence>
<sequence>MKTSALFIAALALTASVESQANGGIDLKQIVKQSVDKGLGKEPASATATANGGSAQAGAATGRTMPASLLSSGGPDIAGIRVGLTANEARQAVQKLNPGYKFIPIIHPGSKREVGFQASVGANTSDPKGADFFSVLFNEGGTVWAIKRDQALPPSKAILKDTLVQSLKTKYDQPGGQVMYRDKITVNMAWVYDMAGKQIASFSTNFNYTPCREVPYSRYTPISDNISVYEEYAPTCSMAITINTSALRTGNQDMLDRYAVQIVAPPLQHDVGTLNAEAAAREQQKKNLENTVRDNKPQL</sequence>
<reference evidence="3 4" key="1">
    <citation type="submission" date="2019-10" db="EMBL/GenBank/DDBJ databases">
        <title>Two novel species isolated from a subtropical stream in China.</title>
        <authorList>
            <person name="Lu H."/>
        </authorList>
    </citation>
    <scope>NUCLEOTIDE SEQUENCE [LARGE SCALE GENOMIC DNA]</scope>
    <source>
        <strain evidence="3 4">FT29W</strain>
    </source>
</reference>
<dbReference type="AlphaFoldDB" id="A0A6A7N0X5"/>
<evidence type="ECO:0000256" key="2">
    <source>
        <dbReference type="SAM" id="SignalP"/>
    </source>
</evidence>
<protein>
    <submittedName>
        <fullName evidence="3">Uncharacterized protein</fullName>
    </submittedName>
</protein>
<organism evidence="3 4">
    <name type="scientific">Rugamonas aquatica</name>
    <dbReference type="NCBI Taxonomy" id="2743357"/>
    <lineage>
        <taxon>Bacteria</taxon>
        <taxon>Pseudomonadati</taxon>
        <taxon>Pseudomonadota</taxon>
        <taxon>Betaproteobacteria</taxon>
        <taxon>Burkholderiales</taxon>
        <taxon>Oxalobacteraceae</taxon>
        <taxon>Telluria group</taxon>
        <taxon>Rugamonas</taxon>
    </lineage>
</organism>
<feature type="compositionally biased region" description="Low complexity" evidence="1">
    <location>
        <begin position="44"/>
        <end position="60"/>
    </location>
</feature>
<dbReference type="EMBL" id="WHUG01000003">
    <property type="protein sequence ID" value="MQA38538.1"/>
    <property type="molecule type" value="Genomic_DNA"/>
</dbReference>
<keyword evidence="2" id="KW-0732">Signal</keyword>
<accession>A0A6A7N0X5</accession>
<comment type="caution">
    <text evidence="3">The sequence shown here is derived from an EMBL/GenBank/DDBJ whole genome shotgun (WGS) entry which is preliminary data.</text>
</comment>
<name>A0A6A7N0X5_9BURK</name>
<feature type="region of interest" description="Disordered" evidence="1">
    <location>
        <begin position="41"/>
        <end position="60"/>
    </location>
</feature>
<feature type="signal peptide" evidence="2">
    <location>
        <begin position="1"/>
        <end position="21"/>
    </location>
</feature>
<feature type="chain" id="PRO_5025472677" evidence="2">
    <location>
        <begin position="22"/>
        <end position="299"/>
    </location>
</feature>
<proteinExistence type="predicted"/>